<dbReference type="InterPro" id="IPR017938">
    <property type="entry name" value="Riboflavin_synthase-like_b-brl"/>
</dbReference>
<dbReference type="InterPro" id="IPR001433">
    <property type="entry name" value="OxRdtase_FAD/NAD-bd"/>
</dbReference>
<dbReference type="InterPro" id="IPR023173">
    <property type="entry name" value="NADPH_Cyt_P450_Rdtase_alpha"/>
</dbReference>
<dbReference type="OrthoDB" id="1470350at2759"/>
<evidence type="ECO:0000256" key="15">
    <source>
        <dbReference type="PIRSR" id="PIRSR000209-1"/>
    </source>
</evidence>
<feature type="domain" description="Flavodoxin-like" evidence="16">
    <location>
        <begin position="502"/>
        <end position="643"/>
    </location>
</feature>
<dbReference type="CDD" id="cd11068">
    <property type="entry name" value="CYP120A1"/>
    <property type="match status" value="1"/>
</dbReference>
<gene>
    <name evidence="18" type="ORF">COCSADRAFT_352953</name>
</gene>
<comment type="catalytic activity">
    <reaction evidence="14">
        <text>an organic molecule + reduced [NADPH--hemoprotein reductase] + O2 = an alcohol + oxidized [NADPH--hemoprotein reductase] + H2O + H(+)</text>
        <dbReference type="Rhea" id="RHEA:17149"/>
        <dbReference type="Rhea" id="RHEA-COMP:11964"/>
        <dbReference type="Rhea" id="RHEA-COMP:11965"/>
        <dbReference type="ChEBI" id="CHEBI:15377"/>
        <dbReference type="ChEBI" id="CHEBI:15378"/>
        <dbReference type="ChEBI" id="CHEBI:15379"/>
        <dbReference type="ChEBI" id="CHEBI:30879"/>
        <dbReference type="ChEBI" id="CHEBI:57618"/>
        <dbReference type="ChEBI" id="CHEBI:58210"/>
        <dbReference type="ChEBI" id="CHEBI:142491"/>
        <dbReference type="EC" id="1.14.14.1"/>
    </reaction>
</comment>
<organism evidence="18 19">
    <name type="scientific">Cochliobolus sativus (strain ND90Pr / ATCC 201652)</name>
    <name type="common">Common root rot and spot blotch fungus</name>
    <name type="synonym">Bipolaris sorokiniana</name>
    <dbReference type="NCBI Taxonomy" id="665912"/>
    <lineage>
        <taxon>Eukaryota</taxon>
        <taxon>Fungi</taxon>
        <taxon>Dikarya</taxon>
        <taxon>Ascomycota</taxon>
        <taxon>Pezizomycotina</taxon>
        <taxon>Dothideomycetes</taxon>
        <taxon>Pleosporomycetidae</taxon>
        <taxon>Pleosporales</taxon>
        <taxon>Pleosporineae</taxon>
        <taxon>Pleosporaceae</taxon>
        <taxon>Bipolaris</taxon>
    </lineage>
</organism>
<dbReference type="Gene3D" id="1.20.990.10">
    <property type="entry name" value="NADPH-cytochrome p450 Reductase, Chain A, domain 3"/>
    <property type="match status" value="1"/>
</dbReference>
<dbReference type="Gene3D" id="3.40.50.80">
    <property type="entry name" value="Nucleotide-binding domain of ferredoxin-NADP reductase (FNR) module"/>
    <property type="match status" value="1"/>
</dbReference>
<keyword evidence="7 14" id="KW-0479">Metal-binding</keyword>
<dbReference type="PROSITE" id="PS00086">
    <property type="entry name" value="CYTOCHROME_P450"/>
    <property type="match status" value="1"/>
</dbReference>
<keyword evidence="10 14" id="KW-0249">Electron transport</keyword>
<dbReference type="Pfam" id="PF00067">
    <property type="entry name" value="p450"/>
    <property type="match status" value="1"/>
</dbReference>
<dbReference type="EC" id="1.6.2.4" evidence="14"/>
<dbReference type="eggNOG" id="KOG0157">
    <property type="taxonomic scope" value="Eukaryota"/>
</dbReference>
<dbReference type="InterPro" id="IPR039261">
    <property type="entry name" value="FNR_nucleotide-bd"/>
</dbReference>
<sequence>MPSNFPLQPIPGPSGLPVVGNIFDIDPEAGIQSLVQFAKEYGPIFQMTFAGQKQIFICEAQLVNEVCDERRFCKTVTGGVELLRSGVGDGLFTAYEGERNWDIAHRILMPVFGPTKIKSMYGQMTDVAQQLCLKWSRYGPNYPIEVTDDFTRLTLDTIALCGFSHRFNSFYRDTMHPFIESMNHFLHDADKASGLPKIFNSLRLSAKKRNKHDINVMRDLCRELLDQRRQNPTNSNDLLDTLLNQADPKTGEKLDNPSIVDNMLTFLIAGHETTSGLLSFAFYYMLKNPSSLAKAEQEVDEVVGMEKLTVDHLPQLKYTNAILRETIRLMPTAPAFSVCALKDEVIGGKFAIKKREPLNILLSCVHVDKAVYGPDADEWKPERMLDEEFKKLPPNSWKPFGNGKRACIGRAFAWQEALLVIAALLQNFTFTQADPSYELRIKESLTIKPDGFKMYAALKQSRAPLAFLNGSELSPKQAHNTQEGRKSIIEKSILGQGKYKSVSIFYGSNSGTCEALSNMFANDCAKAGFIVQPIRALNSAKEDFTSNELVVIITATYDGRPTDNATEFVDWLNSLTGKPLEGVSYAVFGCGHQDWPATLYKIPIFVDEVLEQRGAKRIAPRGAVNVATSEPFSVFEDWEEETLWPALGLSLTPSESSTSLESGLKVSFQQPYTQRKGFKEATVTKHLELSSPASLTRKCHIELRLPQGMSYTTGDYLAVLPMNPTANVQRALARFHLAWDSVLIIESAGTTQLPTATPISVADLFGAYVELSSPASSRNIKRLAAAAIDEPTKHSLLKLANNESSRLRGKQQSVLDLLEDYESIPLSVEMFLEMLLPLRPRTYSISSAPDWKPSHATLTWSVLDAPSWSGHGSFLGVASNHLYNLSPGAVVRVSVQRSNPAFRLPQDPGAYPIIMIASGSGLAPFRAFLEERALKHRTGKALAPALLFFGCRSKDDDLYRNELDEFESSGIVRVRRAYSKTPKETDACGCTYVQDRIRAEKEEFRKLWEQGASIFVCGGSKMSEAVKDLFINIARKSAGNDGFRSSAEWFKALDSRRYVAEIFN</sequence>
<dbReference type="GO" id="GO:0005506">
    <property type="term" value="F:iron ion binding"/>
    <property type="evidence" value="ECO:0007669"/>
    <property type="project" value="UniProtKB-UniRule"/>
</dbReference>
<evidence type="ECO:0000256" key="9">
    <source>
        <dbReference type="ARBA" id="ARBA00022857"/>
    </source>
</evidence>
<dbReference type="InterPro" id="IPR001128">
    <property type="entry name" value="Cyt_P450"/>
</dbReference>
<dbReference type="Gene3D" id="2.40.30.10">
    <property type="entry name" value="Translation factors"/>
    <property type="match status" value="1"/>
</dbReference>
<dbReference type="FunFam" id="1.10.630.10:FF:000040">
    <property type="entry name" value="Bifunctional cytochrome P450/NADPH--P450 reductase"/>
    <property type="match status" value="1"/>
</dbReference>
<dbReference type="SUPFAM" id="SSF52343">
    <property type="entry name" value="Ferredoxin reductase-like, C-terminal NADP-linked domain"/>
    <property type="match status" value="1"/>
</dbReference>
<dbReference type="InterPro" id="IPR003097">
    <property type="entry name" value="CysJ-like_FAD-binding"/>
</dbReference>
<name>M2SZY8_COCSN</name>
<evidence type="ECO:0000256" key="11">
    <source>
        <dbReference type="ARBA" id="ARBA00023002"/>
    </source>
</evidence>
<dbReference type="EC" id="1.14.14.1" evidence="14"/>
<keyword evidence="8 14" id="KW-0274">FAD</keyword>
<dbReference type="eggNOG" id="KOG1158">
    <property type="taxonomic scope" value="Eukaryota"/>
</dbReference>
<evidence type="ECO:0000256" key="10">
    <source>
        <dbReference type="ARBA" id="ARBA00022982"/>
    </source>
</evidence>
<keyword evidence="3 14" id="KW-0813">Transport</keyword>
<evidence type="ECO:0000256" key="2">
    <source>
        <dbReference type="ARBA" id="ARBA00010018"/>
    </source>
</evidence>
<keyword evidence="12 14" id="KW-0408">Iron</keyword>
<evidence type="ECO:0000256" key="5">
    <source>
        <dbReference type="ARBA" id="ARBA00022630"/>
    </source>
</evidence>
<dbReference type="OMA" id="LCTMGFR"/>
<dbReference type="AlphaFoldDB" id="M2SZY8"/>
<comment type="catalytic activity">
    <reaction evidence="14">
        <text>2 oxidized [cytochrome P450] + NADPH = 2 reduced [cytochrome P450] + NADP(+) + H(+)</text>
        <dbReference type="Rhea" id="RHEA:24040"/>
        <dbReference type="Rhea" id="RHEA-COMP:14627"/>
        <dbReference type="Rhea" id="RHEA-COMP:14628"/>
        <dbReference type="ChEBI" id="CHEBI:15378"/>
        <dbReference type="ChEBI" id="CHEBI:55376"/>
        <dbReference type="ChEBI" id="CHEBI:57783"/>
        <dbReference type="ChEBI" id="CHEBI:58349"/>
        <dbReference type="ChEBI" id="CHEBI:60344"/>
        <dbReference type="EC" id="1.6.2.4"/>
    </reaction>
</comment>
<dbReference type="SUPFAM" id="SSF63380">
    <property type="entry name" value="Riboflavin synthase domain-like"/>
    <property type="match status" value="1"/>
</dbReference>
<dbReference type="PRINTS" id="PR00463">
    <property type="entry name" value="EP450I"/>
</dbReference>
<dbReference type="GeneID" id="19138198"/>
<evidence type="ECO:0000256" key="6">
    <source>
        <dbReference type="ARBA" id="ARBA00022643"/>
    </source>
</evidence>
<dbReference type="SUPFAM" id="SSF48264">
    <property type="entry name" value="Cytochrome P450"/>
    <property type="match status" value="1"/>
</dbReference>
<dbReference type="KEGG" id="bsc:COCSADRAFT_352953"/>
<comment type="similarity">
    <text evidence="2 14">In the N-terminal section; belongs to the cytochrome P450 family.</text>
</comment>
<dbReference type="Gene3D" id="1.10.630.10">
    <property type="entry name" value="Cytochrome P450"/>
    <property type="match status" value="1"/>
</dbReference>
<dbReference type="EMBL" id="KB445639">
    <property type="protein sequence ID" value="EMD67880.1"/>
    <property type="molecule type" value="Genomic_DNA"/>
</dbReference>
<comment type="cofactor">
    <cofactor evidence="14">
        <name>FAD</name>
        <dbReference type="ChEBI" id="CHEBI:57692"/>
    </cofactor>
    <cofactor evidence="14">
        <name>FMN</name>
        <dbReference type="ChEBI" id="CHEBI:58210"/>
    </cofactor>
</comment>
<dbReference type="Pfam" id="PF00258">
    <property type="entry name" value="Flavodoxin_1"/>
    <property type="match status" value="1"/>
</dbReference>
<evidence type="ECO:0000313" key="19">
    <source>
        <dbReference type="Proteomes" id="UP000016934"/>
    </source>
</evidence>
<dbReference type="PANTHER" id="PTHR19384:SF127">
    <property type="entry name" value="BIFUNCTIONAL CYTOCHROME P450_NADPH--P450 REDUCTASE"/>
    <property type="match status" value="1"/>
</dbReference>
<dbReference type="Proteomes" id="UP000016934">
    <property type="component" value="Unassembled WGS sequence"/>
</dbReference>
<keyword evidence="11 14" id="KW-0560">Oxidoreductase</keyword>
<keyword evidence="9 14" id="KW-0521">NADP</keyword>
<dbReference type="InterPro" id="IPR017972">
    <property type="entry name" value="Cyt_P450_CS"/>
</dbReference>
<feature type="binding site" description="axial binding residue" evidence="15">
    <location>
        <position position="407"/>
    </location>
    <ligand>
        <name>heme</name>
        <dbReference type="ChEBI" id="CHEBI:30413"/>
    </ligand>
    <ligandPart>
        <name>Fe</name>
        <dbReference type="ChEBI" id="CHEBI:18248"/>
    </ligandPart>
</feature>
<dbReference type="GO" id="GO:0020037">
    <property type="term" value="F:heme binding"/>
    <property type="evidence" value="ECO:0007669"/>
    <property type="project" value="UniProtKB-UniRule"/>
</dbReference>
<dbReference type="PRINTS" id="PR00385">
    <property type="entry name" value="P450"/>
</dbReference>
<dbReference type="STRING" id="665912.M2SZY8"/>
<evidence type="ECO:0000256" key="4">
    <source>
        <dbReference type="ARBA" id="ARBA00022617"/>
    </source>
</evidence>
<dbReference type="PROSITE" id="PS51384">
    <property type="entry name" value="FAD_FR"/>
    <property type="match status" value="1"/>
</dbReference>
<keyword evidence="4 14" id="KW-0349">Heme</keyword>
<dbReference type="InterPro" id="IPR036396">
    <property type="entry name" value="Cyt_P450_sf"/>
</dbReference>
<keyword evidence="6 14" id="KW-0288">FMN</keyword>
<evidence type="ECO:0000256" key="7">
    <source>
        <dbReference type="ARBA" id="ARBA00022723"/>
    </source>
</evidence>
<evidence type="ECO:0000256" key="1">
    <source>
        <dbReference type="ARBA" id="ARBA00001971"/>
    </source>
</evidence>
<evidence type="ECO:0000313" key="18">
    <source>
        <dbReference type="EMBL" id="EMD67880.1"/>
    </source>
</evidence>
<dbReference type="Pfam" id="PF00667">
    <property type="entry name" value="FAD_binding_1"/>
    <property type="match status" value="1"/>
</dbReference>
<dbReference type="SUPFAM" id="SSF52218">
    <property type="entry name" value="Flavoproteins"/>
    <property type="match status" value="1"/>
</dbReference>
<keyword evidence="19" id="KW-1185">Reference proteome</keyword>
<comment type="cofactor">
    <cofactor evidence="1 14 15">
        <name>heme</name>
        <dbReference type="ChEBI" id="CHEBI:30413"/>
    </cofactor>
</comment>
<keyword evidence="13 14" id="KW-0503">Monooxygenase</keyword>
<dbReference type="PROSITE" id="PS50902">
    <property type="entry name" value="FLAVODOXIN_LIKE"/>
    <property type="match status" value="1"/>
</dbReference>
<dbReference type="CDD" id="cd06206">
    <property type="entry name" value="bifunctional_CYPOR"/>
    <property type="match status" value="1"/>
</dbReference>
<dbReference type="HOGENOM" id="CLU_001570_7_0_1"/>
<reference evidence="18 19" key="1">
    <citation type="journal article" date="2012" name="PLoS Pathog.">
        <title>Diverse lifestyles and strategies of plant pathogenesis encoded in the genomes of eighteen Dothideomycetes fungi.</title>
        <authorList>
            <person name="Ohm R.A."/>
            <person name="Feau N."/>
            <person name="Henrissat B."/>
            <person name="Schoch C.L."/>
            <person name="Horwitz B.A."/>
            <person name="Barry K.W."/>
            <person name="Condon B.J."/>
            <person name="Copeland A.C."/>
            <person name="Dhillon B."/>
            <person name="Glaser F."/>
            <person name="Hesse C.N."/>
            <person name="Kosti I."/>
            <person name="LaButti K."/>
            <person name="Lindquist E.A."/>
            <person name="Lucas S."/>
            <person name="Salamov A.A."/>
            <person name="Bradshaw R.E."/>
            <person name="Ciuffetti L."/>
            <person name="Hamelin R.C."/>
            <person name="Kema G.H.J."/>
            <person name="Lawrence C."/>
            <person name="Scott J.A."/>
            <person name="Spatafora J.W."/>
            <person name="Turgeon B.G."/>
            <person name="de Wit P.J.G.M."/>
            <person name="Zhong S."/>
            <person name="Goodwin S.B."/>
            <person name="Grigoriev I.V."/>
        </authorList>
    </citation>
    <scope>NUCLEOTIDE SEQUENCE [LARGE SCALE GENOMIC DNA]</scope>
    <source>
        <strain evidence="19">ND90Pr / ATCC 201652</strain>
    </source>
</reference>
<dbReference type="RefSeq" id="XP_007697425.1">
    <property type="nucleotide sequence ID" value="XM_007699235.1"/>
</dbReference>
<evidence type="ECO:0000256" key="14">
    <source>
        <dbReference type="PIRNR" id="PIRNR000209"/>
    </source>
</evidence>
<evidence type="ECO:0000256" key="12">
    <source>
        <dbReference type="ARBA" id="ARBA00023004"/>
    </source>
</evidence>
<evidence type="ECO:0000256" key="3">
    <source>
        <dbReference type="ARBA" id="ARBA00022448"/>
    </source>
</evidence>
<dbReference type="GO" id="GO:0005829">
    <property type="term" value="C:cytosol"/>
    <property type="evidence" value="ECO:0007669"/>
    <property type="project" value="TreeGrafter"/>
</dbReference>
<proteinExistence type="inferred from homology"/>
<dbReference type="PANTHER" id="PTHR19384">
    <property type="entry name" value="NITRIC OXIDE SYNTHASE-RELATED"/>
    <property type="match status" value="1"/>
</dbReference>
<dbReference type="InterPro" id="IPR023206">
    <property type="entry name" value="Bifunctional_P450_P450_red"/>
</dbReference>
<evidence type="ECO:0000259" key="16">
    <source>
        <dbReference type="PROSITE" id="PS50902"/>
    </source>
</evidence>
<dbReference type="InterPro" id="IPR029039">
    <property type="entry name" value="Flavoprotein-like_sf"/>
</dbReference>
<dbReference type="InterPro" id="IPR008254">
    <property type="entry name" value="Flavodoxin/NO_synth"/>
</dbReference>
<evidence type="ECO:0000256" key="13">
    <source>
        <dbReference type="ARBA" id="ARBA00023033"/>
    </source>
</evidence>
<evidence type="ECO:0000256" key="8">
    <source>
        <dbReference type="ARBA" id="ARBA00022827"/>
    </source>
</evidence>
<dbReference type="PIRSF" id="PIRSF000209">
    <property type="entry name" value="Bifunctional_P450_P450R"/>
    <property type="match status" value="1"/>
</dbReference>
<feature type="domain" description="FAD-binding FR-type" evidence="17">
    <location>
        <begin position="676"/>
        <end position="905"/>
    </location>
</feature>
<dbReference type="GO" id="GO:0070330">
    <property type="term" value="F:aromatase activity"/>
    <property type="evidence" value="ECO:0007669"/>
    <property type="project" value="UniProtKB-UniRule"/>
</dbReference>
<accession>M2SZY8</accession>
<dbReference type="Pfam" id="PF00175">
    <property type="entry name" value="NAD_binding_1"/>
    <property type="match status" value="1"/>
</dbReference>
<dbReference type="GO" id="GO:0003958">
    <property type="term" value="F:NADPH-hemoprotein reductase activity"/>
    <property type="evidence" value="ECO:0007669"/>
    <property type="project" value="UniProtKB-UniRule"/>
</dbReference>
<reference evidence="19" key="2">
    <citation type="journal article" date="2013" name="PLoS Genet.">
        <title>Comparative genome structure, secondary metabolite, and effector coding capacity across Cochliobolus pathogens.</title>
        <authorList>
            <person name="Condon B.J."/>
            <person name="Leng Y."/>
            <person name="Wu D."/>
            <person name="Bushley K.E."/>
            <person name="Ohm R.A."/>
            <person name="Otillar R."/>
            <person name="Martin J."/>
            <person name="Schackwitz W."/>
            <person name="Grimwood J."/>
            <person name="MohdZainudin N."/>
            <person name="Xue C."/>
            <person name="Wang R."/>
            <person name="Manning V.A."/>
            <person name="Dhillon B."/>
            <person name="Tu Z.J."/>
            <person name="Steffenson B.J."/>
            <person name="Salamov A."/>
            <person name="Sun H."/>
            <person name="Lowry S."/>
            <person name="LaButti K."/>
            <person name="Han J."/>
            <person name="Copeland A."/>
            <person name="Lindquist E."/>
            <person name="Barry K."/>
            <person name="Schmutz J."/>
            <person name="Baker S.E."/>
            <person name="Ciuffetti L.M."/>
            <person name="Grigoriev I.V."/>
            <person name="Zhong S."/>
            <person name="Turgeon B.G."/>
        </authorList>
    </citation>
    <scope>NUCLEOTIDE SEQUENCE [LARGE SCALE GENOMIC DNA]</scope>
    <source>
        <strain evidence="19">ND90Pr / ATCC 201652</strain>
    </source>
</reference>
<keyword evidence="5 14" id="KW-0285">Flavoprotein</keyword>
<dbReference type="InterPro" id="IPR017927">
    <property type="entry name" value="FAD-bd_FR_type"/>
</dbReference>
<evidence type="ECO:0000259" key="17">
    <source>
        <dbReference type="PROSITE" id="PS51384"/>
    </source>
</evidence>
<protein>
    <recommendedName>
        <fullName evidence="14">Bifunctional cytochrome P450/NADPH--P450 reductase</fullName>
    </recommendedName>
    <domain>
        <recommendedName>
            <fullName evidence="14">Cytochrome P450</fullName>
            <ecNumber evidence="14">1.14.14.1</ecNumber>
        </recommendedName>
    </domain>
    <domain>
        <recommendedName>
            <fullName evidence="14">NADPH--cytochrome P450 reductase</fullName>
            <ecNumber evidence="14">1.6.2.4</ecNumber>
        </recommendedName>
    </domain>
</protein>
<dbReference type="InterPro" id="IPR002401">
    <property type="entry name" value="Cyt_P450_E_grp-I"/>
</dbReference>
<dbReference type="Gene3D" id="3.40.50.360">
    <property type="match status" value="1"/>
</dbReference>
<dbReference type="GO" id="GO:0050660">
    <property type="term" value="F:flavin adenine dinucleotide binding"/>
    <property type="evidence" value="ECO:0007669"/>
    <property type="project" value="TreeGrafter"/>
</dbReference>
<dbReference type="GO" id="GO:0010181">
    <property type="term" value="F:FMN binding"/>
    <property type="evidence" value="ECO:0007669"/>
    <property type="project" value="UniProtKB-UniRule"/>
</dbReference>